<evidence type="ECO:0000256" key="7">
    <source>
        <dbReference type="ARBA" id="ARBA00023136"/>
    </source>
</evidence>
<dbReference type="SMART" id="SM00382">
    <property type="entry name" value="AAA"/>
    <property type="match status" value="1"/>
</dbReference>
<keyword evidence="7 8" id="KW-0472">Membrane</keyword>
<dbReference type="PANTHER" id="PTHR48041">
    <property type="entry name" value="ABC TRANSPORTER G FAMILY MEMBER 28"/>
    <property type="match status" value="1"/>
</dbReference>
<feature type="transmembrane region" description="Helical" evidence="8">
    <location>
        <begin position="405"/>
        <end position="423"/>
    </location>
</feature>
<dbReference type="Proteomes" id="UP000322899">
    <property type="component" value="Unassembled WGS sequence"/>
</dbReference>
<dbReference type="InterPro" id="IPR027417">
    <property type="entry name" value="P-loop_NTPase"/>
</dbReference>
<dbReference type="Gene3D" id="3.40.50.300">
    <property type="entry name" value="P-loop containing nucleotide triphosphate hydrolases"/>
    <property type="match status" value="1"/>
</dbReference>
<comment type="subcellular location">
    <subcellularLocation>
        <location evidence="1">Membrane</location>
        <topology evidence="1">Multi-pass membrane protein</topology>
    </subcellularLocation>
</comment>
<proteinExistence type="predicted"/>
<evidence type="ECO:0000313" key="13">
    <source>
        <dbReference type="Proteomes" id="UP000324907"/>
    </source>
</evidence>
<feature type="transmembrane region" description="Helical" evidence="8">
    <location>
        <begin position="493"/>
        <end position="512"/>
    </location>
</feature>
<evidence type="ECO:0000313" key="10">
    <source>
        <dbReference type="EMBL" id="KAA0167036.1"/>
    </source>
</evidence>
<evidence type="ECO:0000256" key="3">
    <source>
        <dbReference type="ARBA" id="ARBA00022692"/>
    </source>
</evidence>
<comment type="caution">
    <text evidence="10">The sequence shown here is derived from an EMBL/GenBank/DDBJ whole genome shotgun (WGS) entry which is preliminary data.</text>
</comment>
<dbReference type="InterPro" id="IPR017871">
    <property type="entry name" value="ABC_transporter-like_CS"/>
</dbReference>
<evidence type="ECO:0000313" key="11">
    <source>
        <dbReference type="EMBL" id="KAA0177179.1"/>
    </source>
</evidence>
<dbReference type="Pfam" id="PF01061">
    <property type="entry name" value="ABC2_membrane"/>
    <property type="match status" value="1"/>
</dbReference>
<dbReference type="InterPro" id="IPR050352">
    <property type="entry name" value="ABCG_transporters"/>
</dbReference>
<keyword evidence="3 8" id="KW-0812">Transmembrane</keyword>
<dbReference type="InterPro" id="IPR003593">
    <property type="entry name" value="AAA+_ATPase"/>
</dbReference>
<dbReference type="SUPFAM" id="SSF52540">
    <property type="entry name" value="P-loop containing nucleoside triphosphate hydrolases"/>
    <property type="match status" value="1"/>
</dbReference>
<evidence type="ECO:0000256" key="8">
    <source>
        <dbReference type="SAM" id="Phobius"/>
    </source>
</evidence>
<feature type="domain" description="ABC transporter" evidence="9">
    <location>
        <begin position="3"/>
        <end position="253"/>
    </location>
</feature>
<dbReference type="InterPro" id="IPR013525">
    <property type="entry name" value="ABC2_TM"/>
</dbReference>
<keyword evidence="2" id="KW-0813">Transport</keyword>
<feature type="transmembrane region" description="Helical" evidence="8">
    <location>
        <begin position="374"/>
        <end position="398"/>
    </location>
</feature>
<keyword evidence="4" id="KW-0547">Nucleotide-binding</keyword>
<name>A0A5A8DNK9_CAFRO</name>
<dbReference type="EMBL" id="VLTO01000005">
    <property type="protein sequence ID" value="KAA0177179.1"/>
    <property type="molecule type" value="Genomic_DNA"/>
</dbReference>
<feature type="transmembrane region" description="Helical" evidence="8">
    <location>
        <begin position="338"/>
        <end position="362"/>
    </location>
</feature>
<evidence type="ECO:0000256" key="1">
    <source>
        <dbReference type="ARBA" id="ARBA00004141"/>
    </source>
</evidence>
<organism evidence="10 13">
    <name type="scientific">Cafeteria roenbergensis</name>
    <name type="common">Marine flagellate</name>
    <dbReference type="NCBI Taxonomy" id="33653"/>
    <lineage>
        <taxon>Eukaryota</taxon>
        <taxon>Sar</taxon>
        <taxon>Stramenopiles</taxon>
        <taxon>Bigyra</taxon>
        <taxon>Opalozoa</taxon>
        <taxon>Bicosoecida</taxon>
        <taxon>Cafeteriaceae</taxon>
        <taxon>Cafeteria</taxon>
    </lineage>
</organism>
<dbReference type="Pfam" id="PF00005">
    <property type="entry name" value="ABC_tran"/>
    <property type="match status" value="1"/>
</dbReference>
<dbReference type="GO" id="GO:0016020">
    <property type="term" value="C:membrane"/>
    <property type="evidence" value="ECO:0007669"/>
    <property type="project" value="UniProtKB-SubCell"/>
</dbReference>
<protein>
    <recommendedName>
        <fullName evidence="9">ABC transporter domain-containing protein</fullName>
    </recommendedName>
</protein>
<keyword evidence="5" id="KW-0067">ATP-binding</keyword>
<dbReference type="GO" id="GO:0016887">
    <property type="term" value="F:ATP hydrolysis activity"/>
    <property type="evidence" value="ECO:0007669"/>
    <property type="project" value="InterPro"/>
</dbReference>
<evidence type="ECO:0000259" key="9">
    <source>
        <dbReference type="PROSITE" id="PS50893"/>
    </source>
</evidence>
<dbReference type="InterPro" id="IPR003439">
    <property type="entry name" value="ABC_transporter-like_ATP-bd"/>
</dbReference>
<feature type="transmembrane region" description="Helical" evidence="8">
    <location>
        <begin position="295"/>
        <end position="317"/>
    </location>
</feature>
<evidence type="ECO:0000256" key="4">
    <source>
        <dbReference type="ARBA" id="ARBA00022741"/>
    </source>
</evidence>
<dbReference type="GO" id="GO:0005524">
    <property type="term" value="F:ATP binding"/>
    <property type="evidence" value="ECO:0007669"/>
    <property type="project" value="UniProtKB-KW"/>
</dbReference>
<accession>A0A5A8DNK9</accession>
<dbReference type="AlphaFoldDB" id="A0A5A8DNK9"/>
<dbReference type="EMBL" id="VLTL01000036">
    <property type="protein sequence ID" value="KAA0167036.1"/>
    <property type="molecule type" value="Genomic_DNA"/>
</dbReference>
<dbReference type="Proteomes" id="UP000324907">
    <property type="component" value="Unassembled WGS sequence"/>
</dbReference>
<dbReference type="PROSITE" id="PS50893">
    <property type="entry name" value="ABC_TRANSPORTER_2"/>
    <property type="match status" value="1"/>
</dbReference>
<sequence>MELRWDSVSVEVAGAGGRARQILNSVSGVARPGELVALLGPSGAGKTTLLAALAGRTAVSRGSVTVDGVARHKGSSSTAGRKLSKQTVAFVTQEDTMLTQLTVFETLWYASTVRLPGHFTQEERLARVREVIKRMGLAKVAHTRVGTDMERGLSGGERKRLNVAQELLTDPAVLLADEPTSGLDHVAALSLADVFAELAAAGRTVVATIHQPSSRLFRRFTTCCVLAEGRLVYCGPASAISAYMESPPIERPCPPHYNIADHVLEVVQSHVCTVVVASAVWWRLHLGAGAIQDRLGVLTFFVMYVGFITAFSALTTFPAERDVLRRERQSGAYRLSAYYLARCAADIPISCVYPLLVCGTIYWTTGLRGDAGAFFAFLGAVLLVAQVAQALGTLISAAVLDISRAVTLATATMFSFMLTSGLYSTEVPPGFDWIKYIGFTTYGYSITVFIEFPPAASFECGSQDSGFAGLSCPVSGSDVRGAVKPLFDSSTPAIVVLVVMFFVFRVLGYVALRANA</sequence>
<gene>
    <name evidence="11" type="ORF">FNF27_01509</name>
    <name evidence="10" type="ORF">FNF28_02959</name>
</gene>
<dbReference type="PANTHER" id="PTHR48041:SF139">
    <property type="entry name" value="PROTEIN SCARLET"/>
    <property type="match status" value="1"/>
</dbReference>
<evidence type="ECO:0000313" key="12">
    <source>
        <dbReference type="Proteomes" id="UP000322899"/>
    </source>
</evidence>
<evidence type="ECO:0000256" key="2">
    <source>
        <dbReference type="ARBA" id="ARBA00022448"/>
    </source>
</evidence>
<keyword evidence="6 8" id="KW-1133">Transmembrane helix</keyword>
<evidence type="ECO:0000256" key="5">
    <source>
        <dbReference type="ARBA" id="ARBA00022840"/>
    </source>
</evidence>
<dbReference type="GO" id="GO:0140359">
    <property type="term" value="F:ABC-type transporter activity"/>
    <property type="evidence" value="ECO:0007669"/>
    <property type="project" value="InterPro"/>
</dbReference>
<dbReference type="OrthoDB" id="66620at2759"/>
<reference evidence="12 13" key="1">
    <citation type="submission" date="2019-07" db="EMBL/GenBank/DDBJ databases">
        <title>Genomes of Cafeteria roenbergensis.</title>
        <authorList>
            <person name="Fischer M.G."/>
            <person name="Hackl T."/>
            <person name="Roman M."/>
        </authorList>
    </citation>
    <scope>NUCLEOTIDE SEQUENCE [LARGE SCALE GENOMIC DNA]</scope>
    <source>
        <strain evidence="11 12">E4-10P</strain>
        <strain evidence="10 13">RCC970-E3</strain>
    </source>
</reference>
<evidence type="ECO:0000256" key="6">
    <source>
        <dbReference type="ARBA" id="ARBA00022989"/>
    </source>
</evidence>
<dbReference type="PROSITE" id="PS00211">
    <property type="entry name" value="ABC_TRANSPORTER_1"/>
    <property type="match status" value="1"/>
</dbReference>